<accession>A0A3S1AL42</accession>
<dbReference type="Pfam" id="PF01435">
    <property type="entry name" value="Peptidase_M48"/>
    <property type="match status" value="1"/>
</dbReference>
<dbReference type="AlphaFoldDB" id="A0A3S1AL42"/>
<keyword evidence="1 6" id="KW-0645">Protease</keyword>
<keyword evidence="10" id="KW-1185">Reference proteome</keyword>
<feature type="domain" description="Peptidase M48" evidence="8">
    <location>
        <begin position="131"/>
        <end position="301"/>
    </location>
</feature>
<evidence type="ECO:0000256" key="3">
    <source>
        <dbReference type="ARBA" id="ARBA00022801"/>
    </source>
</evidence>
<evidence type="ECO:0000256" key="1">
    <source>
        <dbReference type="ARBA" id="ARBA00022670"/>
    </source>
</evidence>
<dbReference type="Gene3D" id="3.30.2010.10">
    <property type="entry name" value="Metalloproteases ('zincins'), catalytic domain"/>
    <property type="match status" value="1"/>
</dbReference>
<comment type="similarity">
    <text evidence="6">Belongs to the peptidase M48 family.</text>
</comment>
<dbReference type="GO" id="GO:0016020">
    <property type="term" value="C:membrane"/>
    <property type="evidence" value="ECO:0007669"/>
    <property type="project" value="TreeGrafter"/>
</dbReference>
<evidence type="ECO:0000256" key="6">
    <source>
        <dbReference type="RuleBase" id="RU003983"/>
    </source>
</evidence>
<comment type="cofactor">
    <cofactor evidence="6">
        <name>Zn(2+)</name>
        <dbReference type="ChEBI" id="CHEBI:29105"/>
    </cofactor>
    <text evidence="6">Binds 1 zinc ion per subunit.</text>
</comment>
<keyword evidence="7" id="KW-1133">Transmembrane helix</keyword>
<comment type="caution">
    <text evidence="9">The sequence shown here is derived from an EMBL/GenBank/DDBJ whole genome shotgun (WGS) entry which is preliminary data.</text>
</comment>
<dbReference type="GO" id="GO:0004222">
    <property type="term" value="F:metalloendopeptidase activity"/>
    <property type="evidence" value="ECO:0007669"/>
    <property type="project" value="InterPro"/>
</dbReference>
<dbReference type="EMBL" id="RSCL01000013">
    <property type="protein sequence ID" value="RUT03520.1"/>
    <property type="molecule type" value="Genomic_DNA"/>
</dbReference>
<dbReference type="CDD" id="cd07333">
    <property type="entry name" value="M48C_bepA_like"/>
    <property type="match status" value="1"/>
</dbReference>
<dbReference type="PANTHER" id="PTHR22726:SF1">
    <property type="entry name" value="METALLOENDOPEPTIDASE OMA1, MITOCHONDRIAL"/>
    <property type="match status" value="1"/>
</dbReference>
<gene>
    <name evidence="9" type="ORF">DSM106972_051590</name>
</gene>
<feature type="transmembrane region" description="Helical" evidence="7">
    <location>
        <begin position="59"/>
        <end position="77"/>
    </location>
</feature>
<keyword evidence="7" id="KW-0812">Transmembrane</keyword>
<keyword evidence="2" id="KW-0479">Metal-binding</keyword>
<evidence type="ECO:0000313" key="10">
    <source>
        <dbReference type="Proteomes" id="UP000271624"/>
    </source>
</evidence>
<reference evidence="9" key="1">
    <citation type="submission" date="2018-12" db="EMBL/GenBank/DDBJ databases">
        <authorList>
            <person name="Will S."/>
            <person name="Neumann-Schaal M."/>
            <person name="Henke P."/>
        </authorList>
    </citation>
    <scope>NUCLEOTIDE SEQUENCE</scope>
    <source>
        <strain evidence="9">PCC 7102</strain>
    </source>
</reference>
<keyword evidence="4 6" id="KW-0862">Zinc</keyword>
<evidence type="ECO:0000313" key="9">
    <source>
        <dbReference type="EMBL" id="RUT03520.1"/>
    </source>
</evidence>
<reference evidence="9" key="2">
    <citation type="journal article" date="2019" name="Genome Biol. Evol.">
        <title>Day and night: Metabolic profiles and evolutionary relationships of six axenic non-marine cyanobacteria.</title>
        <authorList>
            <person name="Will S.E."/>
            <person name="Henke P."/>
            <person name="Boedeker C."/>
            <person name="Huang S."/>
            <person name="Brinkmann H."/>
            <person name="Rohde M."/>
            <person name="Jarek M."/>
            <person name="Friedl T."/>
            <person name="Seufert S."/>
            <person name="Schumacher M."/>
            <person name="Overmann J."/>
            <person name="Neumann-Schaal M."/>
            <person name="Petersen J."/>
        </authorList>
    </citation>
    <scope>NUCLEOTIDE SEQUENCE [LARGE SCALE GENOMIC DNA]</scope>
    <source>
        <strain evidence="9">PCC 7102</strain>
    </source>
</reference>
<keyword evidence="5 6" id="KW-0482">Metalloprotease</keyword>
<dbReference type="InterPro" id="IPR001915">
    <property type="entry name" value="Peptidase_M48"/>
</dbReference>
<evidence type="ECO:0000256" key="7">
    <source>
        <dbReference type="SAM" id="Phobius"/>
    </source>
</evidence>
<organism evidence="9 10">
    <name type="scientific">Dulcicalothrix desertica PCC 7102</name>
    <dbReference type="NCBI Taxonomy" id="232991"/>
    <lineage>
        <taxon>Bacteria</taxon>
        <taxon>Bacillati</taxon>
        <taxon>Cyanobacteriota</taxon>
        <taxon>Cyanophyceae</taxon>
        <taxon>Nostocales</taxon>
        <taxon>Calotrichaceae</taxon>
        <taxon>Dulcicalothrix</taxon>
    </lineage>
</organism>
<dbReference type="PANTHER" id="PTHR22726">
    <property type="entry name" value="METALLOENDOPEPTIDASE OMA1"/>
    <property type="match status" value="1"/>
</dbReference>
<evidence type="ECO:0000259" key="8">
    <source>
        <dbReference type="Pfam" id="PF01435"/>
    </source>
</evidence>
<name>A0A3S1AL42_9CYAN</name>
<evidence type="ECO:0000256" key="5">
    <source>
        <dbReference type="ARBA" id="ARBA00023049"/>
    </source>
</evidence>
<dbReference type="Proteomes" id="UP000271624">
    <property type="component" value="Unassembled WGS sequence"/>
</dbReference>
<dbReference type="GO" id="GO:0051603">
    <property type="term" value="P:proteolysis involved in protein catabolic process"/>
    <property type="evidence" value="ECO:0007669"/>
    <property type="project" value="TreeGrafter"/>
</dbReference>
<evidence type="ECO:0000256" key="4">
    <source>
        <dbReference type="ARBA" id="ARBA00022833"/>
    </source>
</evidence>
<proteinExistence type="inferred from homology"/>
<keyword evidence="3 6" id="KW-0378">Hydrolase</keyword>
<sequence length="327" mass="35962">MMLAKVCVIGSLMQLIGSTSRHIPLSSIKTHLSPEGYRGNFWMNWQYNSRNFFSVRRRFIYPLISVAVALSLFLGTGKPSQALDFLPLLIRGVQVFQLSNVSSQQEFQLGQQMNQQILGGQVRLSRNSEINRYVQNIGERLVPFSNRKNVKYTFQVVDEDSINAFATTGGFVYIHTGLIKAADNEAELASVIAHEMGHIEGKHLLSQMRQQAIASGIATAAGVDRSQIVGLGVNLALNLPRSRQDEFDADRRGLRTMSGAGYGQSAMVSFMQKLQKKSSGSTPAFLSTHPGAGDRVVALRRLINAQPTNSNGGLDAATYRANTRSLR</sequence>
<dbReference type="GO" id="GO:0046872">
    <property type="term" value="F:metal ion binding"/>
    <property type="evidence" value="ECO:0007669"/>
    <property type="project" value="UniProtKB-KW"/>
</dbReference>
<keyword evidence="7" id="KW-0472">Membrane</keyword>
<protein>
    <recommendedName>
        <fullName evidence="8">Peptidase M48 domain-containing protein</fullName>
    </recommendedName>
</protein>
<evidence type="ECO:0000256" key="2">
    <source>
        <dbReference type="ARBA" id="ARBA00022723"/>
    </source>
</evidence>
<dbReference type="InterPro" id="IPR051156">
    <property type="entry name" value="Mito/Outer_Membr_Metalloprot"/>
</dbReference>